<accession>A0ABR1JSK9</accession>
<feature type="repeat" description="TPR" evidence="3">
    <location>
        <begin position="674"/>
        <end position="707"/>
    </location>
</feature>
<feature type="repeat" description="TPR" evidence="3">
    <location>
        <begin position="515"/>
        <end position="548"/>
    </location>
</feature>
<dbReference type="Pfam" id="PF13432">
    <property type="entry name" value="TPR_16"/>
    <property type="match status" value="3"/>
</dbReference>
<dbReference type="InterPro" id="IPR039226">
    <property type="entry name" value="Ski3/TTC37"/>
</dbReference>
<organism evidence="4 5">
    <name type="scientific">Marasmiellus scandens</name>
    <dbReference type="NCBI Taxonomy" id="2682957"/>
    <lineage>
        <taxon>Eukaryota</taxon>
        <taxon>Fungi</taxon>
        <taxon>Dikarya</taxon>
        <taxon>Basidiomycota</taxon>
        <taxon>Agaricomycotina</taxon>
        <taxon>Agaricomycetes</taxon>
        <taxon>Agaricomycetidae</taxon>
        <taxon>Agaricales</taxon>
        <taxon>Marasmiineae</taxon>
        <taxon>Omphalotaceae</taxon>
        <taxon>Marasmiellus</taxon>
    </lineage>
</organism>
<reference evidence="4 5" key="1">
    <citation type="submission" date="2024-01" db="EMBL/GenBank/DDBJ databases">
        <title>A draft genome for the cacao thread blight pathogen Marasmiellus scandens.</title>
        <authorList>
            <person name="Baruah I.K."/>
            <person name="Leung J."/>
            <person name="Bukari Y."/>
            <person name="Amoako-Attah I."/>
            <person name="Meinhardt L.W."/>
            <person name="Bailey B.A."/>
            <person name="Cohen S.P."/>
        </authorList>
    </citation>
    <scope>NUCLEOTIDE SEQUENCE [LARGE SCALE GENOMIC DNA]</scope>
    <source>
        <strain evidence="4 5">GH-19</strain>
    </source>
</reference>
<evidence type="ECO:0000256" key="2">
    <source>
        <dbReference type="ARBA" id="ARBA00022803"/>
    </source>
</evidence>
<dbReference type="PROSITE" id="PS50005">
    <property type="entry name" value="TPR"/>
    <property type="match status" value="5"/>
</dbReference>
<evidence type="ECO:0000256" key="1">
    <source>
        <dbReference type="ARBA" id="ARBA00022737"/>
    </source>
</evidence>
<dbReference type="InterPro" id="IPR019734">
    <property type="entry name" value="TPR_rpt"/>
</dbReference>
<feature type="repeat" description="TPR" evidence="3">
    <location>
        <begin position="720"/>
        <end position="753"/>
    </location>
</feature>
<dbReference type="Gene3D" id="1.25.40.10">
    <property type="entry name" value="Tetratricopeptide repeat domain"/>
    <property type="match status" value="3"/>
</dbReference>
<gene>
    <name evidence="4" type="primary">SKI3_2</name>
    <name evidence="4" type="ORF">VKT23_003937</name>
</gene>
<dbReference type="PANTHER" id="PTHR15704:SF7">
    <property type="entry name" value="SUPERKILLER COMPLEX PROTEIN 3"/>
    <property type="match status" value="1"/>
</dbReference>
<dbReference type="InterPro" id="IPR011990">
    <property type="entry name" value="TPR-like_helical_dom_sf"/>
</dbReference>
<keyword evidence="2 3" id="KW-0802">TPR repeat</keyword>
<dbReference type="SUPFAM" id="SSF48452">
    <property type="entry name" value="TPR-like"/>
    <property type="match status" value="3"/>
</dbReference>
<evidence type="ECO:0000313" key="4">
    <source>
        <dbReference type="EMBL" id="KAK7466874.1"/>
    </source>
</evidence>
<sequence>MARAYVLQASDKWSDAGQLFARVNQISPGNVDEGLRAKEELAWCQIRDGHLADGTQQLEEVLQTLSDLKGREKDRARCHWRLGQAIWNSDVYGKAQDAYQNFINALKCDANFAPAFTSLGVYYADFAGDHTRASKCFQKAFELDSREADAAHRLAKGFADEQEWDLVEIIARRTIEGEGGLEGGMAGNTSEKFSPTNTWAWKALGVVHFINRDYISAISAFQVALRAEPEDSLIWLRLGEAYFKSGRHSAALKAFDRANLLRPNDWICNFFIAEVHRQLGQFQEAISRLEAIMVERSSEICVLASLAQTHLDLGCSEISTGFTTRAEKSWVSALRFAYAAIKLSTGFRAVIWKIAADAVLHLSSLALLSNESDFDILVDICDLLPSTPSDRISEVVPTLPRQLKQVPGPSPNELVQLSIHIYDHRISLGSSESAATSSAWFDLAMSLRHSAALSSYSEVKEKAETQAVKCLTEAVRNSPTNPSYWVALGDAYFTLQPKMAQHAYIKALEIDSKNAATWTNLGLLFFHHNDHDLANEALYRAQSADPDYTLAWLGQALVAINQGHDTGATGILAHAVGLSNSVPEADYQYGLKIFAKYQVIHPILPVHNLMPAFFVLDRYCKSCSKDPSGLHLYGLVCETLGQTQLGIELISKAISMLEAVYEETEDSEIERQFSIAHSNAGRLKLALNDYSGALESFETVLGLLPENGDVIDNQGAVLRTHVQFGAGLVHFRQGNLENALEMLEASLETAKNESVKGEVQVLLAQVLWAIGTEESQELAKTNLLQCISTNPENLTAINVLAAMGILTNDDSLVDAALSEILSLSADRRLELDPQRDVNHLLVQHHLSQDDSHRALFVAQQAIFADPVEPETRNQLAKLMLQTKQYSSVLPVLSGIASDLDDPENARRNSNLKAIAEAFVSSDSGRAVHLAQRGIMMKPSDFEGWLAVAFARSRIQT</sequence>
<dbReference type="Proteomes" id="UP001498398">
    <property type="component" value="Unassembled WGS sequence"/>
</dbReference>
<keyword evidence="1" id="KW-0677">Repeat</keyword>
<dbReference type="SMART" id="SM00028">
    <property type="entry name" value="TPR"/>
    <property type="match status" value="8"/>
</dbReference>
<name>A0ABR1JSK9_9AGAR</name>
<evidence type="ECO:0000256" key="3">
    <source>
        <dbReference type="PROSITE-ProRule" id="PRU00339"/>
    </source>
</evidence>
<proteinExistence type="predicted"/>
<evidence type="ECO:0000313" key="5">
    <source>
        <dbReference type="Proteomes" id="UP001498398"/>
    </source>
</evidence>
<dbReference type="PANTHER" id="PTHR15704">
    <property type="entry name" value="SUPERKILLER 3 PROTEIN-RELATED"/>
    <property type="match status" value="1"/>
</dbReference>
<comment type="caution">
    <text evidence="4">The sequence shown here is derived from an EMBL/GenBank/DDBJ whole genome shotgun (WGS) entry which is preliminary data.</text>
</comment>
<dbReference type="EMBL" id="JBANRG010000004">
    <property type="protein sequence ID" value="KAK7466874.1"/>
    <property type="molecule type" value="Genomic_DNA"/>
</dbReference>
<feature type="repeat" description="TPR" evidence="3">
    <location>
        <begin position="198"/>
        <end position="231"/>
    </location>
</feature>
<feature type="repeat" description="TPR" evidence="3">
    <location>
        <begin position="232"/>
        <end position="265"/>
    </location>
</feature>
<protein>
    <submittedName>
        <fullName evidence="4">Superkiller protein 3</fullName>
    </submittedName>
</protein>
<keyword evidence="5" id="KW-1185">Reference proteome</keyword>